<comment type="caution">
    <text evidence="1">The sequence shown here is derived from an EMBL/GenBank/DDBJ whole genome shotgun (WGS) entry which is preliminary data.</text>
</comment>
<organism evidence="1 2">
    <name type="scientific">Araneus ventricosus</name>
    <name type="common">Orbweaver spider</name>
    <name type="synonym">Epeira ventricosa</name>
    <dbReference type="NCBI Taxonomy" id="182803"/>
    <lineage>
        <taxon>Eukaryota</taxon>
        <taxon>Metazoa</taxon>
        <taxon>Ecdysozoa</taxon>
        <taxon>Arthropoda</taxon>
        <taxon>Chelicerata</taxon>
        <taxon>Arachnida</taxon>
        <taxon>Araneae</taxon>
        <taxon>Araneomorphae</taxon>
        <taxon>Entelegynae</taxon>
        <taxon>Araneoidea</taxon>
        <taxon>Araneidae</taxon>
        <taxon>Araneus</taxon>
    </lineage>
</organism>
<evidence type="ECO:0000313" key="2">
    <source>
        <dbReference type="Proteomes" id="UP000499080"/>
    </source>
</evidence>
<dbReference type="OrthoDB" id="6473612at2759"/>
<evidence type="ECO:0000313" key="1">
    <source>
        <dbReference type="EMBL" id="GBM26673.1"/>
    </source>
</evidence>
<keyword evidence="2" id="KW-1185">Reference proteome</keyword>
<dbReference type="AlphaFoldDB" id="A0A4Y2EBW7"/>
<gene>
    <name evidence="1" type="ORF">AVEN_241329_1</name>
</gene>
<name>A0A4Y2EBW7_ARAVE</name>
<dbReference type="Proteomes" id="UP000499080">
    <property type="component" value="Unassembled WGS sequence"/>
</dbReference>
<sequence>MVRLEDRFTALYRKYLTNSCTGQENASNSRLVMGLSPASSRDSVSTLDYCVCGEIGNPLHYATRCPLTLSYHHKEPSPQLYSTLVEELPIQKTLKKKYR</sequence>
<reference evidence="1 2" key="1">
    <citation type="journal article" date="2019" name="Sci. Rep.">
        <title>Orb-weaving spider Araneus ventricosus genome elucidates the spidroin gene catalogue.</title>
        <authorList>
            <person name="Kono N."/>
            <person name="Nakamura H."/>
            <person name="Ohtoshi R."/>
            <person name="Moran D.A.P."/>
            <person name="Shinohara A."/>
            <person name="Yoshida Y."/>
            <person name="Fujiwara M."/>
            <person name="Mori M."/>
            <person name="Tomita M."/>
            <person name="Arakawa K."/>
        </authorList>
    </citation>
    <scope>NUCLEOTIDE SEQUENCE [LARGE SCALE GENOMIC DNA]</scope>
</reference>
<protein>
    <submittedName>
        <fullName evidence="1">Uncharacterized protein</fullName>
    </submittedName>
</protein>
<accession>A0A4Y2EBW7</accession>
<proteinExistence type="predicted"/>
<dbReference type="EMBL" id="BGPR01000566">
    <property type="protein sequence ID" value="GBM26673.1"/>
    <property type="molecule type" value="Genomic_DNA"/>
</dbReference>